<feature type="region of interest" description="Disordered" evidence="1">
    <location>
        <begin position="199"/>
        <end position="238"/>
    </location>
</feature>
<reference evidence="2 3" key="1">
    <citation type="submission" date="2021-11" db="EMBL/GenBank/DDBJ databases">
        <title>Draft genome sequence of Actinomycetospora sp. SF1 isolated from the rhizosphere soil.</title>
        <authorList>
            <person name="Duangmal K."/>
            <person name="Chantavorakit T."/>
        </authorList>
    </citation>
    <scope>NUCLEOTIDE SEQUENCE [LARGE SCALE GENOMIC DNA]</scope>
    <source>
        <strain evidence="2 3">TBRC 5722</strain>
    </source>
</reference>
<name>A0ABS8PC45_9PSEU</name>
<dbReference type="EMBL" id="JAJNDB010000004">
    <property type="protein sequence ID" value="MCD2195833.1"/>
    <property type="molecule type" value="Genomic_DNA"/>
</dbReference>
<evidence type="ECO:0000256" key="1">
    <source>
        <dbReference type="SAM" id="MobiDB-lite"/>
    </source>
</evidence>
<dbReference type="NCBIfam" id="NF047509">
    <property type="entry name" value="Rv3131_FMN_oxido"/>
    <property type="match status" value="1"/>
</dbReference>
<feature type="compositionally biased region" description="Basic and acidic residues" evidence="1">
    <location>
        <begin position="208"/>
        <end position="238"/>
    </location>
</feature>
<protein>
    <submittedName>
        <fullName evidence="2">Nitroreductase</fullName>
    </submittedName>
</protein>
<proteinExistence type="predicted"/>
<gene>
    <name evidence="2" type="ORF">LQ327_20890</name>
</gene>
<dbReference type="RefSeq" id="WP_230737351.1">
    <property type="nucleotide sequence ID" value="NZ_JAJNDB010000004.1"/>
</dbReference>
<dbReference type="InterPro" id="IPR000415">
    <property type="entry name" value="Nitroreductase-like"/>
</dbReference>
<comment type="caution">
    <text evidence="2">The sequence shown here is derived from an EMBL/GenBank/DDBJ whole genome shotgun (WGS) entry which is preliminary data.</text>
</comment>
<keyword evidence="3" id="KW-1185">Reference proteome</keyword>
<accession>A0ABS8PC45</accession>
<evidence type="ECO:0000313" key="2">
    <source>
        <dbReference type="EMBL" id="MCD2195833.1"/>
    </source>
</evidence>
<dbReference type="SUPFAM" id="SSF55469">
    <property type="entry name" value="FMN-dependent nitroreductase-like"/>
    <property type="match status" value="2"/>
</dbReference>
<dbReference type="Gene3D" id="3.40.109.10">
    <property type="entry name" value="NADH Oxidase"/>
    <property type="match status" value="1"/>
</dbReference>
<organism evidence="2 3">
    <name type="scientific">Actinomycetospora endophytica</name>
    <dbReference type="NCBI Taxonomy" id="2291215"/>
    <lineage>
        <taxon>Bacteria</taxon>
        <taxon>Bacillati</taxon>
        <taxon>Actinomycetota</taxon>
        <taxon>Actinomycetes</taxon>
        <taxon>Pseudonocardiales</taxon>
        <taxon>Pseudonocardiaceae</taxon>
        <taxon>Actinomycetospora</taxon>
    </lineage>
</organism>
<sequence>MGTSGLAADDAPGPVDVAAVLGAGALAPSSYNAQPWRLCRHDDAVEVHGEPDRALPVADPENRELRMACGAAITNLRLAVRAQGRRAHVRLLPDPDDPWFFGTVTAGGNLPATATEAALAHVIPHRRTDRSALSGHGVTARLREEIRDAAQRERSWAIFVDDRADRRELEAITARAHTRQQSDPAFRAEWRRWVGAEGDRGTGLPRELGPREPRPDGRWRLRDFGADGDRQDERRPAVADDDPALLVLATTLDRPLAHLHAGQALQHVLLLATLRGLAASFVAPPLEVADTRSEMRTLLGRALWPQVLLRLGIRHRAVPRPPRRAPDETR</sequence>
<dbReference type="Proteomes" id="UP001199469">
    <property type="component" value="Unassembled WGS sequence"/>
</dbReference>
<evidence type="ECO:0000313" key="3">
    <source>
        <dbReference type="Proteomes" id="UP001199469"/>
    </source>
</evidence>